<evidence type="ECO:0000313" key="3">
    <source>
        <dbReference type="Proteomes" id="UP000053676"/>
    </source>
</evidence>
<evidence type="ECO:0000256" key="1">
    <source>
        <dbReference type="SAM" id="MobiDB-lite"/>
    </source>
</evidence>
<dbReference type="Proteomes" id="UP000053676">
    <property type="component" value="Unassembled WGS sequence"/>
</dbReference>
<feature type="compositionally biased region" description="Low complexity" evidence="1">
    <location>
        <begin position="20"/>
        <end position="36"/>
    </location>
</feature>
<organism evidence="2 3">
    <name type="scientific">Necator americanus</name>
    <name type="common">Human hookworm</name>
    <dbReference type="NCBI Taxonomy" id="51031"/>
    <lineage>
        <taxon>Eukaryota</taxon>
        <taxon>Metazoa</taxon>
        <taxon>Ecdysozoa</taxon>
        <taxon>Nematoda</taxon>
        <taxon>Chromadorea</taxon>
        <taxon>Rhabditida</taxon>
        <taxon>Rhabditina</taxon>
        <taxon>Rhabditomorpha</taxon>
        <taxon>Strongyloidea</taxon>
        <taxon>Ancylostomatidae</taxon>
        <taxon>Bunostominae</taxon>
        <taxon>Necator</taxon>
    </lineage>
</organism>
<protein>
    <submittedName>
        <fullName evidence="2">Uncharacterized protein</fullName>
    </submittedName>
</protein>
<feature type="compositionally biased region" description="Polar residues" evidence="1">
    <location>
        <begin position="1"/>
        <end position="19"/>
    </location>
</feature>
<reference evidence="3" key="1">
    <citation type="journal article" date="2014" name="Nat. Genet.">
        <title>Genome of the human hookworm Necator americanus.</title>
        <authorList>
            <person name="Tang Y.T."/>
            <person name="Gao X."/>
            <person name="Rosa B.A."/>
            <person name="Abubucker S."/>
            <person name="Hallsworth-Pepin K."/>
            <person name="Martin J."/>
            <person name="Tyagi R."/>
            <person name="Heizer E."/>
            <person name="Zhang X."/>
            <person name="Bhonagiri-Palsikar V."/>
            <person name="Minx P."/>
            <person name="Warren W.C."/>
            <person name="Wang Q."/>
            <person name="Zhan B."/>
            <person name="Hotez P.J."/>
            <person name="Sternberg P.W."/>
            <person name="Dougall A."/>
            <person name="Gaze S.T."/>
            <person name="Mulvenna J."/>
            <person name="Sotillo J."/>
            <person name="Ranganathan S."/>
            <person name="Rabelo E.M."/>
            <person name="Wilson R.K."/>
            <person name="Felgner P.L."/>
            <person name="Bethony J."/>
            <person name="Hawdon J.M."/>
            <person name="Gasser R.B."/>
            <person name="Loukas A."/>
            <person name="Mitreva M."/>
        </authorList>
    </citation>
    <scope>NUCLEOTIDE SEQUENCE [LARGE SCALE GENOMIC DNA]</scope>
</reference>
<name>W2T476_NECAM</name>
<dbReference type="KEGG" id="nai:NECAME_11741"/>
<feature type="region of interest" description="Disordered" evidence="1">
    <location>
        <begin position="1"/>
        <end position="59"/>
    </location>
</feature>
<gene>
    <name evidence="2" type="ORF">NECAME_11741</name>
</gene>
<accession>W2T476</accession>
<sequence>MSVKNPSHSNGHNTAPSNNTTGPAPAEGSAAEASTGRRGRSGAQLAIRNQCRPGFTSAS</sequence>
<dbReference type="EMBL" id="KI660233">
    <property type="protein sequence ID" value="ETN76359.1"/>
    <property type="molecule type" value="Genomic_DNA"/>
</dbReference>
<evidence type="ECO:0000313" key="2">
    <source>
        <dbReference type="EMBL" id="ETN76359.1"/>
    </source>
</evidence>
<dbReference type="AlphaFoldDB" id="W2T476"/>
<proteinExistence type="predicted"/>
<keyword evidence="3" id="KW-1185">Reference proteome</keyword>